<feature type="compositionally biased region" description="Low complexity" evidence="1">
    <location>
        <begin position="265"/>
        <end position="284"/>
    </location>
</feature>
<feature type="compositionally biased region" description="Basic and acidic residues" evidence="1">
    <location>
        <begin position="360"/>
        <end position="381"/>
    </location>
</feature>
<feature type="region of interest" description="Disordered" evidence="1">
    <location>
        <begin position="1"/>
        <end position="102"/>
    </location>
</feature>
<feature type="compositionally biased region" description="Acidic residues" evidence="1">
    <location>
        <begin position="421"/>
        <end position="444"/>
    </location>
</feature>
<proteinExistence type="predicted"/>
<feature type="compositionally biased region" description="Low complexity" evidence="1">
    <location>
        <begin position="914"/>
        <end position="939"/>
    </location>
</feature>
<feature type="compositionally biased region" description="Polar residues" evidence="1">
    <location>
        <begin position="1018"/>
        <end position="1030"/>
    </location>
</feature>
<feature type="compositionally biased region" description="Polar residues" evidence="1">
    <location>
        <begin position="1094"/>
        <end position="1111"/>
    </location>
</feature>
<evidence type="ECO:0000313" key="2">
    <source>
        <dbReference type="EMBL" id="KAF7436381.1"/>
    </source>
</evidence>
<feature type="region of interest" description="Disordered" evidence="1">
    <location>
        <begin position="540"/>
        <end position="559"/>
    </location>
</feature>
<reference evidence="2" key="1">
    <citation type="submission" date="2019-07" db="EMBL/GenBank/DDBJ databases">
        <authorList>
            <person name="Palmer J.M."/>
        </authorList>
    </citation>
    <scope>NUCLEOTIDE SEQUENCE</scope>
    <source>
        <strain evidence="2">PC9</strain>
    </source>
</reference>
<feature type="compositionally biased region" description="Polar residues" evidence="1">
    <location>
        <begin position="54"/>
        <end position="85"/>
    </location>
</feature>
<feature type="compositionally biased region" description="Low complexity" evidence="1">
    <location>
        <begin position="720"/>
        <end position="734"/>
    </location>
</feature>
<feature type="region of interest" description="Disordered" evidence="1">
    <location>
        <begin position="808"/>
        <end position="1239"/>
    </location>
</feature>
<feature type="compositionally biased region" description="Polar residues" evidence="1">
    <location>
        <begin position="891"/>
        <end position="901"/>
    </location>
</feature>
<feature type="region of interest" description="Disordered" evidence="1">
    <location>
        <begin position="403"/>
        <end position="468"/>
    </location>
</feature>
<evidence type="ECO:0000256" key="1">
    <source>
        <dbReference type="SAM" id="MobiDB-lite"/>
    </source>
</evidence>
<feature type="compositionally biased region" description="Low complexity" evidence="1">
    <location>
        <begin position="967"/>
        <end position="980"/>
    </location>
</feature>
<dbReference type="OrthoDB" id="2526154at2759"/>
<sequence>MSTETTPMSSTSNAPPRSPLDSGSPSQLWAPPKSPLPPHRLAKLANALGVSTPMPATQPNSPYLTGSGSPYLSHSNSLPTPSSATEFLRRSPTPSASSAVSTYQTPTSKFLLHVIPPLHLLHDFDVSDETNQPPATASGYHTQFQRGTLVPVYPNLQLQLGAIAKEYALPSTMGLILYLVNTNVPQNSSGPVGLEDPGDELGPRLSEDIWKHLWVRVLKAEQRDELVPRSASPNPLGFVLSAKSSPNPNGFNHLRITAPNGNENTTTPYPLTPSSSTTTTTSASDLQHHTHPSTSSISQSEAETPDSSVLDSRRADSLDLPGLNSTSFIPILAKVEFDVDRRKAPWYDPWVRSRKMNQVKRAESRASRKGTVDDASEERRAPLGLKLTERLLTASPISLRSLTSKDKGEVEGGYQQLSDSTTDDTGSDYGGGEEDEDEEDEEEDATARVASIPNGRDPLSDVFGTDEETWAELRNSQLAAKRPPSNPNVVSLALTAADLENLPELPPSDDEDDFTGLTRSEDEVADLLDQMDQMTRPALSVSIPTSPPRSDKHVPPPLVLKPISTDLSLPVESPLPGSSGSAHLAYLTNTSEENIESSSLADEQPIAPDAEHEEHEEDDLMMDEISRVKSPAESEKREGAIFDDLDLGLDLTEEFDENDPNDRRRSQLMMKAQLDEIEKNLAQFSPKALRTDLADTIVPLSPNLSGVLLNSEVLPPTPGLSRLSDTPTLTPPTSGAWPSVPYSTMKDAPDVPQTAALASPSPPRLALNGVSTGAPKSFNVSPSKEISKETQQRQLEMEGQEITYPAINAAVSSTTDSPVIPLSPDPFGRYPSSNEASSSHHPSSYWGGDQAPATHEVDYYSVTSPTESGRPPSSRFSADSTSNEEVLAKSIKNSNSNSLMSVKSLRKLWRKSNKSSISSTPASTSGRSSPAASLSQSARPSEDLSALPALPMTPTVGSFPLPPPPHMQMQPGQMPSPNMQAGSMLPPSMNRPDLPPQNGGGFAPPPPRGSLAPPFLPTQMQPPQRDSTMGQLRFDQESPYPIHRPPAPRYSPRPPSPAYAQPPQQQNYQQGTLAAPAAPEKTSVRKSILKAVKSLQSGGNGNSSPTESQRSSMDRSGPGTRSRRGSVASTNSYTPNMPASDIPPSPRIPEHLLAGMRSSPNGAPPGPPPPPPQDHRLSLKTRPRSNTSSLVRSASPPRSMASSRDSEETRPSFDVSQFEMVSPKMNSTLSYPYHGLDHE</sequence>
<dbReference type="VEuPathDB" id="FungiDB:PC9H_003214"/>
<dbReference type="EMBL" id="JACETU010000002">
    <property type="protein sequence ID" value="KAF7436381.1"/>
    <property type="molecule type" value="Genomic_DNA"/>
</dbReference>
<feature type="region of interest" description="Disordered" evidence="1">
    <location>
        <begin position="355"/>
        <end position="381"/>
    </location>
</feature>
<feature type="compositionally biased region" description="Polar residues" evidence="1">
    <location>
        <begin position="874"/>
        <end position="884"/>
    </location>
</feature>
<dbReference type="GeneID" id="59373032"/>
<feature type="compositionally biased region" description="Low complexity" evidence="1">
    <location>
        <begin position="588"/>
        <end position="599"/>
    </location>
</feature>
<dbReference type="Proteomes" id="UP000623687">
    <property type="component" value="Unassembled WGS sequence"/>
</dbReference>
<name>A0A8H7A234_PLEOS</name>
<gene>
    <name evidence="2" type="ORF">PC9H_003214</name>
</gene>
<dbReference type="RefSeq" id="XP_036634280.1">
    <property type="nucleotide sequence ID" value="XM_036772807.1"/>
</dbReference>
<feature type="compositionally biased region" description="Polar residues" evidence="1">
    <location>
        <begin position="1127"/>
        <end position="1137"/>
    </location>
</feature>
<accession>A0A8H7A234</accession>
<feature type="compositionally biased region" description="Low complexity" evidence="1">
    <location>
        <begin position="831"/>
        <end position="844"/>
    </location>
</feature>
<protein>
    <submittedName>
        <fullName evidence="2">Uncharacterized protein</fullName>
    </submittedName>
</protein>
<feature type="compositionally biased region" description="Low complexity" evidence="1">
    <location>
        <begin position="1192"/>
        <end position="1203"/>
    </location>
</feature>
<feature type="compositionally biased region" description="Pro residues" evidence="1">
    <location>
        <begin position="1162"/>
        <end position="1172"/>
    </location>
</feature>
<keyword evidence="3" id="KW-1185">Reference proteome</keyword>
<feature type="region of interest" description="Disordered" evidence="1">
    <location>
        <begin position="708"/>
        <end position="796"/>
    </location>
</feature>
<comment type="caution">
    <text evidence="2">The sequence shown here is derived from an EMBL/GenBank/DDBJ whole genome shotgun (WGS) entry which is preliminary data.</text>
</comment>
<evidence type="ECO:0000313" key="3">
    <source>
        <dbReference type="Proteomes" id="UP000623687"/>
    </source>
</evidence>
<feature type="compositionally biased region" description="Low complexity" evidence="1">
    <location>
        <begin position="90"/>
        <end position="102"/>
    </location>
</feature>
<feature type="region of interest" description="Disordered" evidence="1">
    <location>
        <begin position="571"/>
        <end position="620"/>
    </location>
</feature>
<dbReference type="AlphaFoldDB" id="A0A8H7A234"/>
<feature type="compositionally biased region" description="Pro residues" evidence="1">
    <location>
        <begin position="1042"/>
        <end position="1057"/>
    </location>
</feature>
<feature type="compositionally biased region" description="Low complexity" evidence="1">
    <location>
        <begin position="755"/>
        <end position="767"/>
    </location>
</feature>
<organism evidence="2 3">
    <name type="scientific">Pleurotus ostreatus</name>
    <name type="common">Oyster mushroom</name>
    <name type="synonym">White-rot fungus</name>
    <dbReference type="NCBI Taxonomy" id="5322"/>
    <lineage>
        <taxon>Eukaryota</taxon>
        <taxon>Fungi</taxon>
        <taxon>Dikarya</taxon>
        <taxon>Basidiomycota</taxon>
        <taxon>Agaricomycotina</taxon>
        <taxon>Agaricomycetes</taxon>
        <taxon>Agaricomycetidae</taxon>
        <taxon>Agaricales</taxon>
        <taxon>Pleurotineae</taxon>
        <taxon>Pleurotaceae</taxon>
        <taxon>Pleurotus</taxon>
    </lineage>
</organism>
<feature type="compositionally biased region" description="Polar residues" evidence="1">
    <location>
        <begin position="292"/>
        <end position="310"/>
    </location>
</feature>
<feature type="region of interest" description="Disordered" evidence="1">
    <location>
        <begin position="249"/>
        <end position="319"/>
    </location>
</feature>
<feature type="compositionally biased region" description="Low complexity" evidence="1">
    <location>
        <begin position="1058"/>
        <end position="1070"/>
    </location>
</feature>
<feature type="compositionally biased region" description="Basic residues" evidence="1">
    <location>
        <begin position="904"/>
        <end position="913"/>
    </location>
</feature>
<feature type="compositionally biased region" description="Low complexity" evidence="1">
    <location>
        <begin position="1"/>
        <end position="12"/>
    </location>
</feature>